<reference evidence="2" key="1">
    <citation type="submission" date="2014-12" db="EMBL/GenBank/DDBJ databases">
        <title>Genome Sequence of Valsa Canker Pathogens Uncovers a Specific Adaption of Colonization on Woody Bark.</title>
        <authorList>
            <person name="Yin Z."/>
            <person name="Liu H."/>
            <person name="Gao X."/>
            <person name="Li Z."/>
            <person name="Song N."/>
            <person name="Ke X."/>
            <person name="Dai Q."/>
            <person name="Wu Y."/>
            <person name="Sun Y."/>
            <person name="Xu J.-R."/>
            <person name="Kang Z.K."/>
            <person name="Wang L."/>
            <person name="Huang L."/>
        </authorList>
    </citation>
    <scope>NUCLEOTIDE SEQUENCE [LARGE SCALE GENOMIC DNA]</scope>
    <source>
        <strain evidence="2">03-8</strain>
    </source>
</reference>
<protein>
    <submittedName>
        <fullName evidence="2">Bromoperoxidase-catalase</fullName>
    </submittedName>
</protein>
<dbReference type="GO" id="GO:0042542">
    <property type="term" value="P:response to hydrogen peroxide"/>
    <property type="evidence" value="ECO:0007669"/>
    <property type="project" value="TreeGrafter"/>
</dbReference>
<dbReference type="PANTHER" id="PTHR11465">
    <property type="entry name" value="CATALASE"/>
    <property type="match status" value="1"/>
</dbReference>
<organism evidence="2 3">
    <name type="scientific">Cytospora mali</name>
    <name type="common">Apple Valsa canker fungus</name>
    <name type="synonym">Valsa mali</name>
    <dbReference type="NCBI Taxonomy" id="578113"/>
    <lineage>
        <taxon>Eukaryota</taxon>
        <taxon>Fungi</taxon>
        <taxon>Dikarya</taxon>
        <taxon>Ascomycota</taxon>
        <taxon>Pezizomycotina</taxon>
        <taxon>Sordariomycetes</taxon>
        <taxon>Sordariomycetidae</taxon>
        <taxon>Diaporthales</taxon>
        <taxon>Cytosporaceae</taxon>
        <taxon>Cytospora</taxon>
    </lineage>
</organism>
<evidence type="ECO:0000313" key="3">
    <source>
        <dbReference type="Proteomes" id="UP000078559"/>
    </source>
</evidence>
<dbReference type="GO" id="GO:0004096">
    <property type="term" value="F:catalase activity"/>
    <property type="evidence" value="ECO:0007669"/>
    <property type="project" value="InterPro"/>
</dbReference>
<evidence type="ECO:0000259" key="1">
    <source>
        <dbReference type="Pfam" id="PF00199"/>
    </source>
</evidence>
<dbReference type="SUPFAM" id="SSF56634">
    <property type="entry name" value="Heme-dependent catalase-like"/>
    <property type="match status" value="1"/>
</dbReference>
<dbReference type="InterPro" id="IPR018028">
    <property type="entry name" value="Catalase"/>
</dbReference>
<dbReference type="SMR" id="A0A194VTP7"/>
<dbReference type="InterPro" id="IPR011614">
    <property type="entry name" value="Catalase_core"/>
</dbReference>
<dbReference type="GO" id="GO:0020037">
    <property type="term" value="F:heme binding"/>
    <property type="evidence" value="ECO:0007669"/>
    <property type="project" value="InterPro"/>
</dbReference>
<feature type="domain" description="Catalase core" evidence="1">
    <location>
        <begin position="2"/>
        <end position="111"/>
    </location>
</feature>
<keyword evidence="3" id="KW-1185">Reference proteome</keyword>
<dbReference type="EMBL" id="CM003100">
    <property type="protein sequence ID" value="KUI67185.1"/>
    <property type="molecule type" value="Genomic_DNA"/>
</dbReference>
<dbReference type="AlphaFoldDB" id="A0A194VTP7"/>
<dbReference type="PANTHER" id="PTHR11465:SF26">
    <property type="entry name" value="CATALASE 2"/>
    <property type="match status" value="1"/>
</dbReference>
<gene>
    <name evidence="2" type="ORF">VM1G_02966</name>
</gene>
<dbReference type="InterPro" id="IPR020835">
    <property type="entry name" value="Catalase_sf"/>
</dbReference>
<dbReference type="PROSITE" id="PS51402">
    <property type="entry name" value="CATALASE_3"/>
    <property type="match status" value="1"/>
</dbReference>
<dbReference type="Gene3D" id="2.40.180.10">
    <property type="entry name" value="Catalase core domain"/>
    <property type="match status" value="1"/>
</dbReference>
<dbReference type="GO" id="GO:0005739">
    <property type="term" value="C:mitochondrion"/>
    <property type="evidence" value="ECO:0007669"/>
    <property type="project" value="TreeGrafter"/>
</dbReference>
<dbReference type="GO" id="GO:0042744">
    <property type="term" value="P:hydrogen peroxide catabolic process"/>
    <property type="evidence" value="ECO:0007669"/>
    <property type="project" value="TreeGrafter"/>
</dbReference>
<dbReference type="GO" id="GO:0005777">
    <property type="term" value="C:peroxisome"/>
    <property type="evidence" value="ECO:0007669"/>
    <property type="project" value="TreeGrafter"/>
</dbReference>
<proteinExistence type="predicted"/>
<dbReference type="Proteomes" id="UP000078559">
    <property type="component" value="Chromosome 3"/>
</dbReference>
<sequence>MHHFFGRGTPKSVRHVNGYSRYTYELAKEDRSFVYPKVYFISDQHKVLTNDEVDKLAGEYPKDIVAILHRAIEAGNLPFWKLNLQVMSPEDAEHYRWNIFGMAKVLPHADIH</sequence>
<accession>A0A194VTP7</accession>
<evidence type="ECO:0000313" key="2">
    <source>
        <dbReference type="EMBL" id="KUI67185.1"/>
    </source>
</evidence>
<dbReference type="Pfam" id="PF00199">
    <property type="entry name" value="Catalase"/>
    <property type="match status" value="1"/>
</dbReference>
<name>A0A194VTP7_CYTMA</name>